<reference evidence="1" key="1">
    <citation type="journal article" date="2011" name="Environ. Microbiol.">
        <title>Genomic insights into the metabolic potential of the polycyclic aromatic hydrocarbon degrading sulfate-reducing Deltaproteobacterium N47.</title>
        <authorList>
            <person name="Bergmann F."/>
            <person name="Selesi D."/>
            <person name="Weinmaier T."/>
            <person name="Tischler P."/>
            <person name="Rattei T."/>
            <person name="Meckenstock R.U."/>
        </authorList>
    </citation>
    <scope>NUCLEOTIDE SEQUENCE</scope>
</reference>
<gene>
    <name evidence="1" type="ORF">N47_G38890</name>
</gene>
<name>E1YDC1_9BACT</name>
<dbReference type="AntiFam" id="ANF00024">
    <property type="entry name" value="Antisense to 23S rRNA"/>
</dbReference>
<dbReference type="EMBL" id="FR695868">
    <property type="protein sequence ID" value="CBX28565.1"/>
    <property type="molecule type" value="Genomic_DNA"/>
</dbReference>
<organism evidence="1">
    <name type="scientific">uncultured Desulfobacterium sp</name>
    <dbReference type="NCBI Taxonomy" id="201089"/>
    <lineage>
        <taxon>Bacteria</taxon>
        <taxon>Pseudomonadati</taxon>
        <taxon>Thermodesulfobacteriota</taxon>
        <taxon>Desulfobacteria</taxon>
        <taxon>Desulfobacterales</taxon>
        <taxon>Desulfobacteriaceae</taxon>
        <taxon>Desulfobacterium</taxon>
        <taxon>environmental samples</taxon>
    </lineage>
</organism>
<sequence>MLYPHYLIYKAIPKYISGRTSYFQVCLAFHPYPQLIRVVFNLQRFEPSRNFTCASLWPWIDHLVSGLLHATNTLY</sequence>
<accession>E1YDC1</accession>
<dbReference type="AlphaFoldDB" id="E1YDC1"/>
<evidence type="ECO:0000313" key="1">
    <source>
        <dbReference type="EMBL" id="CBX28565.1"/>
    </source>
</evidence>
<proteinExistence type="predicted"/>
<protein>
    <submittedName>
        <fullName evidence="1">Uncharacterized protein</fullName>
    </submittedName>
</protein>